<reference evidence="3" key="1">
    <citation type="journal article" date="2020" name="Nature">
        <title>Giant virus diversity and host interactions through global metagenomics.</title>
        <authorList>
            <person name="Schulz F."/>
            <person name="Roux S."/>
            <person name="Paez-Espino D."/>
            <person name="Jungbluth S."/>
            <person name="Walsh D.A."/>
            <person name="Denef V.J."/>
            <person name="McMahon K.D."/>
            <person name="Konstantinidis K.T."/>
            <person name="Eloe-Fadrosh E.A."/>
            <person name="Kyrpides N.C."/>
            <person name="Woyke T."/>
        </authorList>
    </citation>
    <scope>NUCLEOTIDE SEQUENCE</scope>
    <source>
        <strain evidence="3">GVMAG-M-3300023184-177</strain>
    </source>
</reference>
<keyword evidence="1" id="KW-1133">Transmembrane helix</keyword>
<dbReference type="AlphaFoldDB" id="A0A6C0HW21"/>
<organism evidence="3">
    <name type="scientific">viral metagenome</name>
    <dbReference type="NCBI Taxonomy" id="1070528"/>
    <lineage>
        <taxon>unclassified sequences</taxon>
        <taxon>metagenomes</taxon>
        <taxon>organismal metagenomes</taxon>
    </lineage>
</organism>
<feature type="domain" description="FAD dependent oxidoreductase" evidence="2">
    <location>
        <begin position="126"/>
        <end position="313"/>
    </location>
</feature>
<dbReference type="EMBL" id="MN740017">
    <property type="protein sequence ID" value="QHT84365.1"/>
    <property type="molecule type" value="Genomic_DNA"/>
</dbReference>
<protein>
    <recommendedName>
        <fullName evidence="2">FAD dependent oxidoreductase domain-containing protein</fullName>
    </recommendedName>
</protein>
<keyword evidence="1" id="KW-0812">Transmembrane</keyword>
<dbReference type="InterPro" id="IPR036188">
    <property type="entry name" value="FAD/NAD-bd_sf"/>
</dbReference>
<feature type="transmembrane region" description="Helical" evidence="1">
    <location>
        <begin position="345"/>
        <end position="361"/>
    </location>
</feature>
<dbReference type="InterPro" id="IPR006076">
    <property type="entry name" value="FAD-dep_OxRdtase"/>
</dbReference>
<evidence type="ECO:0000259" key="2">
    <source>
        <dbReference type="Pfam" id="PF01266"/>
    </source>
</evidence>
<sequence>MSEKFCIVGAGGFGLMTALHLRETFKDASIKIFDINKDLSPTVNGGNGMLNYTMDFSLNELMKTINFNIFNIPNKFEFYIIHLFNYMFNNNCNRKLIKKLSTNEENDSECSDSNYYKKNYWDDIINRLIQNNIEIINNTEIIDYKYENNKIQIFSNKGDNYECDKLILCTAGNLKLIKKTCYHKFIDIFSGYSSIVEVKNVPKCFYYKDGIFITPYDNYIKITFKVEIGTINENYNIEPTSIKYNNLYDYIKNNSEIQKLGFISIKNIWRGSRAVSYDILPFIEQVDNNVYWMSGGAYMGTHMANNFGKWMVDYINNKKFTNINININIRFDPTLQRLKNIRKKYYIRLIILLLIIILYLFNSSFKFTNS</sequence>
<evidence type="ECO:0000313" key="3">
    <source>
        <dbReference type="EMBL" id="QHT84365.1"/>
    </source>
</evidence>
<dbReference type="Gene3D" id="3.50.50.60">
    <property type="entry name" value="FAD/NAD(P)-binding domain"/>
    <property type="match status" value="1"/>
</dbReference>
<evidence type="ECO:0000256" key="1">
    <source>
        <dbReference type="SAM" id="Phobius"/>
    </source>
</evidence>
<dbReference type="SUPFAM" id="SSF51905">
    <property type="entry name" value="FAD/NAD(P)-binding domain"/>
    <property type="match status" value="1"/>
</dbReference>
<proteinExistence type="predicted"/>
<name>A0A6C0HW21_9ZZZZ</name>
<accession>A0A6C0HW21</accession>
<dbReference type="Pfam" id="PF01266">
    <property type="entry name" value="DAO"/>
    <property type="match status" value="1"/>
</dbReference>
<keyword evidence="1" id="KW-0472">Membrane</keyword>